<comment type="caution">
    <text evidence="2">The sequence shown here is derived from an EMBL/GenBank/DDBJ whole genome shotgun (WGS) entry which is preliminary data.</text>
</comment>
<keyword evidence="1" id="KW-1133">Transmembrane helix</keyword>
<evidence type="ECO:0000313" key="2">
    <source>
        <dbReference type="EMBL" id="MDH1900090.1"/>
    </source>
</evidence>
<proteinExistence type="predicted"/>
<keyword evidence="1" id="KW-0472">Membrane</keyword>
<dbReference type="Proteomes" id="UP001160758">
    <property type="component" value="Unassembled WGS sequence"/>
</dbReference>
<organism evidence="2 3">
    <name type="scientific">Aeromonas caviae</name>
    <name type="common">Aeromonas punctata</name>
    <dbReference type="NCBI Taxonomy" id="648"/>
    <lineage>
        <taxon>Bacteria</taxon>
        <taxon>Pseudomonadati</taxon>
        <taxon>Pseudomonadota</taxon>
        <taxon>Gammaproteobacteria</taxon>
        <taxon>Aeromonadales</taxon>
        <taxon>Aeromonadaceae</taxon>
        <taxon>Aeromonas</taxon>
    </lineage>
</organism>
<protein>
    <submittedName>
        <fullName evidence="2">Holin</fullName>
    </submittedName>
</protein>
<gene>
    <name evidence="2" type="ORF">N5I07_21535</name>
</gene>
<evidence type="ECO:0000313" key="3">
    <source>
        <dbReference type="Proteomes" id="UP001160758"/>
    </source>
</evidence>
<name>A0AA42VF43_AERCA</name>
<dbReference type="RefSeq" id="WP_254231799.1">
    <property type="nucleotide sequence ID" value="NZ_CP100392.1"/>
</dbReference>
<evidence type="ECO:0000256" key="1">
    <source>
        <dbReference type="SAM" id="Phobius"/>
    </source>
</evidence>
<keyword evidence="1" id="KW-0812">Transmembrane</keyword>
<accession>A0AA42VF43</accession>
<feature type="transmembrane region" description="Helical" evidence="1">
    <location>
        <begin position="39"/>
        <end position="57"/>
    </location>
</feature>
<dbReference type="AlphaFoldDB" id="A0AA42VF43"/>
<sequence>MKALLSLLSLFALSLIATGLIGLLTLTLANAAPTLEIRVLVVIGAVLGGYVLMQPLLNRVARRLG</sequence>
<reference evidence="2" key="1">
    <citation type="submission" date="2022-09" db="EMBL/GenBank/DDBJ databases">
        <title>Intensive care unit water sources are persistently colonized with multi-drug resistant bacteria and are the site of extensive horizontal gene transfer of antibiotic resistance genes.</title>
        <authorList>
            <person name="Diorio-Toth L."/>
        </authorList>
    </citation>
    <scope>NUCLEOTIDE SEQUENCE</scope>
    <source>
        <strain evidence="2">GD03796</strain>
    </source>
</reference>
<dbReference type="EMBL" id="JAOCFT010000001">
    <property type="protein sequence ID" value="MDH1900090.1"/>
    <property type="molecule type" value="Genomic_DNA"/>
</dbReference>